<keyword evidence="2" id="KW-1185">Reference proteome</keyword>
<sequence>MEQQRNLRVNKLKTILLSLTLVLLFNGCTSNNLIDVNMEVPDNSWMYAKSVRATLDIKDSSKGYNVFFKIRNTADYRYANIYVIARLKGNTLSKSTRYQFQLAKADGSWLGKGSGNLYSNTFPLLKDFHFPKAGNYVLEVEQNMRDNPLVGVSDIGLTVDLVNP</sequence>
<dbReference type="Proteomes" id="UP000199666">
    <property type="component" value="Unassembled WGS sequence"/>
</dbReference>
<dbReference type="EMBL" id="FOPP01000005">
    <property type="protein sequence ID" value="SFH09241.1"/>
    <property type="molecule type" value="Genomic_DNA"/>
</dbReference>
<proteinExistence type="predicted"/>
<organism evidence="1 2">
    <name type="scientific">Pedobacter insulae</name>
    <dbReference type="NCBI Taxonomy" id="414048"/>
    <lineage>
        <taxon>Bacteria</taxon>
        <taxon>Pseudomonadati</taxon>
        <taxon>Bacteroidota</taxon>
        <taxon>Sphingobacteriia</taxon>
        <taxon>Sphingobacteriales</taxon>
        <taxon>Sphingobacteriaceae</taxon>
        <taxon>Pedobacter</taxon>
    </lineage>
</organism>
<dbReference type="Pfam" id="PF14109">
    <property type="entry name" value="GldH_lipo"/>
    <property type="match status" value="1"/>
</dbReference>
<dbReference type="AlphaFoldDB" id="A0A1I2XB68"/>
<name>A0A1I2XB68_9SPHI</name>
<accession>A0A1I2XB68</accession>
<keyword evidence="1" id="KW-0449">Lipoprotein</keyword>
<evidence type="ECO:0000313" key="2">
    <source>
        <dbReference type="Proteomes" id="UP000199666"/>
    </source>
</evidence>
<reference evidence="1 2" key="1">
    <citation type="submission" date="2016-10" db="EMBL/GenBank/DDBJ databases">
        <authorList>
            <person name="de Groot N.N."/>
        </authorList>
    </citation>
    <scope>NUCLEOTIDE SEQUENCE [LARGE SCALE GENOMIC DNA]</scope>
    <source>
        <strain evidence="1 2">DSM 18684</strain>
    </source>
</reference>
<gene>
    <name evidence="1" type="ORF">SAMN04489864_10534</name>
</gene>
<dbReference type="OrthoDB" id="982482at2"/>
<dbReference type="STRING" id="414048.SAMN04489864_10534"/>
<evidence type="ECO:0000313" key="1">
    <source>
        <dbReference type="EMBL" id="SFH09241.1"/>
    </source>
</evidence>
<dbReference type="InterPro" id="IPR020018">
    <property type="entry name" value="Motility-assoc_lipoprot_GldH"/>
</dbReference>
<dbReference type="NCBIfam" id="TIGR03511">
    <property type="entry name" value="GldH_lipo"/>
    <property type="match status" value="1"/>
</dbReference>
<protein>
    <submittedName>
        <fullName evidence="1">Gliding motility-associated lipoprotein GldH</fullName>
    </submittedName>
</protein>
<dbReference type="RefSeq" id="WP_090993409.1">
    <property type="nucleotide sequence ID" value="NZ_FOPP01000005.1"/>
</dbReference>